<dbReference type="Proteomes" id="UP000254633">
    <property type="component" value="Unassembled WGS sequence"/>
</dbReference>
<keyword evidence="1" id="KW-0812">Transmembrane</keyword>
<evidence type="ECO:0000256" key="1">
    <source>
        <dbReference type="SAM" id="Phobius"/>
    </source>
</evidence>
<evidence type="ECO:0000313" key="2">
    <source>
        <dbReference type="EMBL" id="SUG53180.1"/>
    </source>
</evidence>
<feature type="transmembrane region" description="Helical" evidence="1">
    <location>
        <begin position="35"/>
        <end position="52"/>
    </location>
</feature>
<accession>A0A379TSU2</accession>
<keyword evidence="1" id="KW-0472">Membrane</keyword>
<proteinExistence type="predicted"/>
<gene>
    <name evidence="2" type="ORF">NCTC10060_00213</name>
</gene>
<dbReference type="AlphaFoldDB" id="A0A379TSU2"/>
<feature type="transmembrane region" description="Helical" evidence="1">
    <location>
        <begin position="6"/>
        <end position="23"/>
    </location>
</feature>
<dbReference type="RefSeq" id="WP_136057921.1">
    <property type="nucleotide sequence ID" value="NZ_DACWWF010000005.1"/>
</dbReference>
<evidence type="ECO:0000313" key="3">
    <source>
        <dbReference type="Proteomes" id="UP000254633"/>
    </source>
</evidence>
<name>A0A379TSU2_SALDZ</name>
<keyword evidence="1" id="KW-1133">Transmembrane helix</keyword>
<sequence length="88" mass="9905">MFFVIGVYIIAVLSAYGYVAWYVTTEFVLSGQMGILGGIALFIIGGLAVFFIQAMVTPLMYPLAYIAEGIWWLMKKAWHGIIRRRTHA</sequence>
<organism evidence="2 3">
    <name type="scientific">Salmonella diarizonae</name>
    <dbReference type="NCBI Taxonomy" id="59204"/>
    <lineage>
        <taxon>Bacteria</taxon>
        <taxon>Pseudomonadati</taxon>
        <taxon>Pseudomonadota</taxon>
        <taxon>Gammaproteobacteria</taxon>
        <taxon>Enterobacterales</taxon>
        <taxon>Enterobacteriaceae</taxon>
        <taxon>Salmonella</taxon>
    </lineage>
</organism>
<reference evidence="2 3" key="1">
    <citation type="submission" date="2018-06" db="EMBL/GenBank/DDBJ databases">
        <authorList>
            <consortium name="Pathogen Informatics"/>
            <person name="Doyle S."/>
        </authorList>
    </citation>
    <scope>NUCLEOTIDE SEQUENCE [LARGE SCALE GENOMIC DNA]</scope>
    <source>
        <strain evidence="2 3">NCTC10060</strain>
    </source>
</reference>
<protein>
    <submittedName>
        <fullName evidence="2">Uncharacterized protein</fullName>
    </submittedName>
</protein>
<dbReference type="EMBL" id="UGXH01000003">
    <property type="protein sequence ID" value="SUG53180.1"/>
    <property type="molecule type" value="Genomic_DNA"/>
</dbReference>